<organism evidence="2 3">
    <name type="scientific">Colletotrichum siamense</name>
    <name type="common">Anthracnose fungus</name>
    <dbReference type="NCBI Taxonomy" id="690259"/>
    <lineage>
        <taxon>Eukaryota</taxon>
        <taxon>Fungi</taxon>
        <taxon>Dikarya</taxon>
        <taxon>Ascomycota</taxon>
        <taxon>Pezizomycotina</taxon>
        <taxon>Sordariomycetes</taxon>
        <taxon>Hypocreomycetidae</taxon>
        <taxon>Glomerellales</taxon>
        <taxon>Glomerellaceae</taxon>
        <taxon>Colletotrichum</taxon>
        <taxon>Colletotrichum gloeosporioides species complex</taxon>
    </lineage>
</organism>
<keyword evidence="3" id="KW-1185">Reference proteome</keyword>
<name>A0A9P5EKI3_COLSI</name>
<evidence type="ECO:0000313" key="2">
    <source>
        <dbReference type="EMBL" id="KAF4850736.1"/>
    </source>
</evidence>
<proteinExistence type="predicted"/>
<sequence length="267" mass="30395">MGEMTMGWQVLSLRMTSAPQRDEDLRVALRAVNAFSPKSLEPADGGGEKQTIPSWHSSTLDGWTGSHEELADVNDGKAPTSAPLLPPPTEHHGLPRTPATLVTSHWHKWLPSSAITTLEPDVVAIHQAVNRMGSQLKLYSYLQAEEVRRWDLAEEQKNQTRQQDQPEPVGVRFPAYLEMAREASSNEFVAWYGPVWLSLSTHNRQLIRERNVNIDILEYLLHEREWQFYRNKTRGRELEENEVGLDTATWRGGRLMNDESPIRPAIS</sequence>
<evidence type="ECO:0000256" key="1">
    <source>
        <dbReference type="SAM" id="MobiDB-lite"/>
    </source>
</evidence>
<feature type="region of interest" description="Disordered" evidence="1">
    <location>
        <begin position="37"/>
        <end position="93"/>
    </location>
</feature>
<accession>A0A9P5EKI3</accession>
<gene>
    <name evidence="2" type="ORF">CGCSCA2_v011399</name>
</gene>
<reference evidence="2" key="1">
    <citation type="submission" date="2019-06" db="EMBL/GenBank/DDBJ databases">
        <authorList>
            <person name="Gan P."/>
            <person name="Shirasu K."/>
        </authorList>
    </citation>
    <scope>NUCLEOTIDE SEQUENCE [LARGE SCALE GENOMIC DNA]</scope>
    <source>
        <strain evidence="2">CAD2</strain>
    </source>
</reference>
<dbReference type="EMBL" id="QPMT01000045">
    <property type="protein sequence ID" value="KAF4850736.1"/>
    <property type="molecule type" value="Genomic_DNA"/>
</dbReference>
<dbReference type="OrthoDB" id="10390005at2759"/>
<feature type="compositionally biased region" description="Polar residues" evidence="1">
    <location>
        <begin position="51"/>
        <end position="61"/>
    </location>
</feature>
<dbReference type="Proteomes" id="UP000711996">
    <property type="component" value="Unassembled WGS sequence"/>
</dbReference>
<evidence type="ECO:0000313" key="3">
    <source>
        <dbReference type="Proteomes" id="UP000711996"/>
    </source>
</evidence>
<comment type="caution">
    <text evidence="2">The sequence shown here is derived from an EMBL/GenBank/DDBJ whole genome shotgun (WGS) entry which is preliminary data.</text>
</comment>
<dbReference type="AlphaFoldDB" id="A0A9P5EKI3"/>
<protein>
    <submittedName>
        <fullName evidence="2">Uncharacterized protein</fullName>
    </submittedName>
</protein>